<evidence type="ECO:0000256" key="7">
    <source>
        <dbReference type="ARBA" id="ARBA00032345"/>
    </source>
</evidence>
<dbReference type="InterPro" id="IPR027417">
    <property type="entry name" value="P-loop_NTPase"/>
</dbReference>
<sequence length="445" mass="49172">MSKPLPTVAIVGRANAGKSSLFNRLVGAPQAIVAREAGTTRDNVIGRVELDGRFFWLVDTAGLKQPGDDFEASIQQQITEAAEAADVILVVADATLYPGDEDRLVAKKALKSGKPVVLVLNKTDLKQALPDQEFLRLGIKQIVRVSARQGRTERLEAILAPLIPPRRQPKDDGVIRLALIGRPNAGKSSLFNRLAGKQQALVNPAAGTTRDTNRVTVGYMGQRIELMDTAGIRRSGRVEVGVEKFSVLRALQAIDQSDVCLLLMDGDEAGTQLDQKLAGMIKQAGKGLILVITKWDDLRRHNHSDGWDDLAKRLAADFAFVPWAPLLPTSSITGRNLTKLLELALDINQRRHQNVPTSQLNQILRRCVAKHPPAGLKNSQPKLLYITQTDVAPPWFVIFGRQFNLLHWSYKRFLERSLRDEIDFTGTPINLSFHPATKRPEEARA</sequence>
<dbReference type="SUPFAM" id="SSF52540">
    <property type="entry name" value="P-loop containing nucleoside triphosphate hydrolases"/>
    <property type="match status" value="2"/>
</dbReference>
<evidence type="ECO:0000256" key="6">
    <source>
        <dbReference type="ARBA" id="ARBA00023134"/>
    </source>
</evidence>
<evidence type="ECO:0000256" key="9">
    <source>
        <dbReference type="PROSITE-ProRule" id="PRU01049"/>
    </source>
</evidence>
<reference evidence="12" key="1">
    <citation type="submission" date="2019-01" db="EMBL/GenBank/DDBJ databases">
        <title>Genomic signatures and co-occurrence patterns of the ultra-small Saccharimodia (Patescibacteria phylum) suggest a symbiotic lifestyle.</title>
        <authorList>
            <person name="Lemos L."/>
            <person name="Medeiros J."/>
            <person name="Andreote F."/>
            <person name="Fernandes G."/>
            <person name="Varani A."/>
            <person name="Oliveira G."/>
            <person name="Pylro V."/>
        </authorList>
    </citation>
    <scope>NUCLEOTIDE SEQUENCE [LARGE SCALE GENOMIC DNA]</scope>
    <source>
        <strain evidence="12">AMD01</strain>
    </source>
</reference>
<keyword evidence="5 8" id="KW-0547">Nucleotide-binding</keyword>
<dbReference type="PANTHER" id="PTHR43834">
    <property type="entry name" value="GTPASE DER"/>
    <property type="match status" value="1"/>
</dbReference>
<feature type="binding site" evidence="8">
    <location>
        <begin position="59"/>
        <end position="63"/>
    </location>
    <ligand>
        <name>GTP</name>
        <dbReference type="ChEBI" id="CHEBI:37565"/>
        <label>1</label>
    </ligand>
</feature>
<feature type="binding site" evidence="8">
    <location>
        <begin position="228"/>
        <end position="232"/>
    </location>
    <ligand>
        <name>GTP</name>
        <dbReference type="ChEBI" id="CHEBI:37565"/>
        <label>2</label>
    </ligand>
</feature>
<dbReference type="EMBL" id="SCKW01000040">
    <property type="protein sequence ID" value="RWZ78056.1"/>
    <property type="molecule type" value="Genomic_DNA"/>
</dbReference>
<dbReference type="CDD" id="cd01895">
    <property type="entry name" value="EngA2"/>
    <property type="match status" value="1"/>
</dbReference>
<comment type="caution">
    <text evidence="8">Lacks conserved residue(s) required for the propagation of feature annotation.</text>
</comment>
<dbReference type="Gene3D" id="3.40.50.300">
    <property type="entry name" value="P-loop containing nucleotide triphosphate hydrolases"/>
    <property type="match status" value="2"/>
</dbReference>
<gene>
    <name evidence="8" type="primary">der</name>
    <name evidence="12" type="ORF">EOT04_03155</name>
</gene>
<evidence type="ECO:0000256" key="2">
    <source>
        <dbReference type="ARBA" id="ARBA00020953"/>
    </source>
</evidence>
<keyword evidence="3 8" id="KW-0690">Ribosome biogenesis</keyword>
<protein>
    <recommendedName>
        <fullName evidence="2 8">GTPase Der</fullName>
    </recommendedName>
    <alternativeName>
        <fullName evidence="7 8">GTP-binding protein EngA</fullName>
    </alternativeName>
</protein>
<evidence type="ECO:0000256" key="10">
    <source>
        <dbReference type="RuleBase" id="RU004481"/>
    </source>
</evidence>
<feature type="binding site" evidence="8">
    <location>
        <begin position="181"/>
        <end position="188"/>
    </location>
    <ligand>
        <name>GTP</name>
        <dbReference type="ChEBI" id="CHEBI:37565"/>
        <label>2</label>
    </ligand>
</feature>
<dbReference type="GO" id="GO:0042254">
    <property type="term" value="P:ribosome biogenesis"/>
    <property type="evidence" value="ECO:0007669"/>
    <property type="project" value="UniProtKB-KW"/>
</dbReference>
<dbReference type="Proteomes" id="UP000289269">
    <property type="component" value="Unassembled WGS sequence"/>
</dbReference>
<evidence type="ECO:0000256" key="3">
    <source>
        <dbReference type="ARBA" id="ARBA00022517"/>
    </source>
</evidence>
<dbReference type="InterPro" id="IPR015946">
    <property type="entry name" value="KH_dom-like_a/b"/>
</dbReference>
<accession>A0A4Q0AGG3</accession>
<dbReference type="PROSITE" id="PS51712">
    <property type="entry name" value="G_ENGA"/>
    <property type="match status" value="1"/>
</dbReference>
<keyword evidence="4 10" id="KW-0677">Repeat</keyword>
<comment type="caution">
    <text evidence="12">The sequence shown here is derived from an EMBL/GenBank/DDBJ whole genome shotgun (WGS) entry which is preliminary data.</text>
</comment>
<dbReference type="AlphaFoldDB" id="A0A4Q0AGG3"/>
<comment type="similarity">
    <text evidence="1 8 9 10">Belongs to the TRAFAC class TrmE-Era-EngA-EngB-Septin-like GTPase superfamily. EngA (Der) GTPase family.</text>
</comment>
<dbReference type="PANTHER" id="PTHR43834:SF6">
    <property type="entry name" value="GTPASE DER"/>
    <property type="match status" value="1"/>
</dbReference>
<dbReference type="InterPro" id="IPR032859">
    <property type="entry name" value="KH_dom-like"/>
</dbReference>
<dbReference type="PRINTS" id="PR00326">
    <property type="entry name" value="GTP1OBG"/>
</dbReference>
<evidence type="ECO:0000313" key="12">
    <source>
        <dbReference type="EMBL" id="RWZ78056.1"/>
    </source>
</evidence>
<dbReference type="FunFam" id="3.30.300.20:FF:000004">
    <property type="entry name" value="GTPase Der"/>
    <property type="match status" value="1"/>
</dbReference>
<comment type="subunit">
    <text evidence="8">Associates with the 50S ribosomal subunit.</text>
</comment>
<dbReference type="InterPro" id="IPR005225">
    <property type="entry name" value="Small_GTP-bd"/>
</dbReference>
<feature type="domain" description="EngA-type G" evidence="11">
    <location>
        <begin position="175"/>
        <end position="352"/>
    </location>
</feature>
<dbReference type="GO" id="GO:0043022">
    <property type="term" value="F:ribosome binding"/>
    <property type="evidence" value="ECO:0007669"/>
    <property type="project" value="TreeGrafter"/>
</dbReference>
<evidence type="ECO:0000256" key="4">
    <source>
        <dbReference type="ARBA" id="ARBA00022737"/>
    </source>
</evidence>
<dbReference type="InterPro" id="IPR016484">
    <property type="entry name" value="GTPase_Der"/>
</dbReference>
<evidence type="ECO:0000256" key="5">
    <source>
        <dbReference type="ARBA" id="ARBA00022741"/>
    </source>
</evidence>
<evidence type="ECO:0000256" key="1">
    <source>
        <dbReference type="ARBA" id="ARBA00008279"/>
    </source>
</evidence>
<dbReference type="PIRSF" id="PIRSF006485">
    <property type="entry name" value="GTP-binding_EngA"/>
    <property type="match status" value="1"/>
</dbReference>
<feature type="binding site" evidence="8">
    <location>
        <begin position="121"/>
        <end position="124"/>
    </location>
    <ligand>
        <name>GTP</name>
        <dbReference type="ChEBI" id="CHEBI:37565"/>
        <label>1</label>
    </ligand>
</feature>
<dbReference type="Gene3D" id="3.30.300.20">
    <property type="match status" value="1"/>
</dbReference>
<evidence type="ECO:0000313" key="13">
    <source>
        <dbReference type="Proteomes" id="UP000289269"/>
    </source>
</evidence>
<evidence type="ECO:0000256" key="8">
    <source>
        <dbReference type="HAMAP-Rule" id="MF_00195"/>
    </source>
</evidence>
<dbReference type="Pfam" id="PF01926">
    <property type="entry name" value="MMR_HSR1"/>
    <property type="match status" value="2"/>
</dbReference>
<dbReference type="InterPro" id="IPR006073">
    <property type="entry name" value="GTP-bd"/>
</dbReference>
<proteinExistence type="inferred from homology"/>
<comment type="function">
    <text evidence="8 10">GTPase that plays an essential role in the late steps of ribosome biogenesis.</text>
</comment>
<dbReference type="Pfam" id="PF14714">
    <property type="entry name" value="KH_dom-like"/>
    <property type="match status" value="1"/>
</dbReference>
<name>A0A4Q0AGG3_9BACT</name>
<keyword evidence="6 8" id="KW-0342">GTP-binding</keyword>
<keyword evidence="13" id="KW-1185">Reference proteome</keyword>
<evidence type="ECO:0000259" key="11">
    <source>
        <dbReference type="PROSITE" id="PS51712"/>
    </source>
</evidence>
<dbReference type="InterPro" id="IPR031166">
    <property type="entry name" value="G_ENGA"/>
</dbReference>
<dbReference type="HAMAP" id="MF_00195">
    <property type="entry name" value="GTPase_Der"/>
    <property type="match status" value="1"/>
</dbReference>
<dbReference type="GO" id="GO:0005525">
    <property type="term" value="F:GTP binding"/>
    <property type="evidence" value="ECO:0007669"/>
    <property type="project" value="UniProtKB-UniRule"/>
</dbReference>
<dbReference type="NCBIfam" id="TIGR03594">
    <property type="entry name" value="GTPase_EngA"/>
    <property type="match status" value="1"/>
</dbReference>
<dbReference type="NCBIfam" id="TIGR00231">
    <property type="entry name" value="small_GTP"/>
    <property type="match status" value="2"/>
</dbReference>
<organism evidence="12 13">
    <name type="scientific">Candidatus Chaera renei</name>
    <dbReference type="NCBI Taxonomy" id="2506947"/>
    <lineage>
        <taxon>Bacteria</taxon>
        <taxon>Candidatus Saccharimonadota</taxon>
        <taxon>Candidatus Saccharimonadia</taxon>
        <taxon>Candidatus Saccharimonadales</taxon>
        <taxon>Candidatus Saccharimonadaceae</taxon>
        <taxon>Candidatus Chaera</taxon>
    </lineage>
</organism>